<proteinExistence type="predicted"/>
<keyword evidence="4 7" id="KW-0812">Transmembrane</keyword>
<evidence type="ECO:0000256" key="2">
    <source>
        <dbReference type="ARBA" id="ARBA00022448"/>
    </source>
</evidence>
<evidence type="ECO:0000256" key="7">
    <source>
        <dbReference type="SAM" id="Phobius"/>
    </source>
</evidence>
<sequence length="401" mass="43713">MRRFPLPIWIILSGTLLFGLSYFMTWPFLAIVLKRDFAMNPTEIGAVLSLAAFVGAGASLISGNLSDRFGRKAIILIANTVLALAFVMMATADTAFWIITGAVLVISMRHIADPPRRALITDLISDKDTRDLAFHLNYFMVNVGATTGPFIALFFGISARQSTFWVSAVVIGAYTLALLAALWRIPNRHVGGEQTHWREVARVLAADRVFRWMMIGSILVAYTYAQQDSSVVQYLSNSLDYEQAAFFFSFVVAGNSATVVLAQFPLLAVMKHWSYDARIRFGVTGFMAGFIVYALIPVDWLPGWVIGTVLLSVGEAVLFPTLNLKTDQIAPAHLKGTYFGASNLYALGYGLGPLFGGMMIGAGTGPLLWVVAAAICVLSILAHGRSAVMQKRRDLLGVEPT</sequence>
<reference evidence="9 10" key="1">
    <citation type="submission" date="2006-02" db="EMBL/GenBank/DDBJ databases">
        <authorList>
            <person name="Pinhassi J."/>
            <person name="Pedros-Alio C."/>
            <person name="Ferriera S."/>
            <person name="Johnson J."/>
            <person name="Kravitz S."/>
            <person name="Halpern A."/>
            <person name="Remington K."/>
            <person name="Beeson K."/>
            <person name="Tran B."/>
            <person name="Rogers Y.-H."/>
            <person name="Friedman R."/>
            <person name="Venter J.C."/>
        </authorList>
    </citation>
    <scope>NUCLEOTIDE SEQUENCE [LARGE SCALE GENOMIC DNA]</scope>
    <source>
        <strain evidence="9 10">MED297</strain>
    </source>
</reference>
<dbReference type="HOGENOM" id="CLU_001265_60_0_6"/>
<dbReference type="RefSeq" id="WP_008048448.1">
    <property type="nucleotide sequence ID" value="NZ_CH724155.1"/>
</dbReference>
<feature type="transmembrane region" description="Helical" evidence="7">
    <location>
        <begin position="336"/>
        <end position="360"/>
    </location>
</feature>
<comment type="caution">
    <text evidence="9">The sequence shown here is derived from an EMBL/GenBank/DDBJ whole genome shotgun (WGS) entry which is preliminary data.</text>
</comment>
<evidence type="ECO:0000256" key="4">
    <source>
        <dbReference type="ARBA" id="ARBA00022692"/>
    </source>
</evidence>
<keyword evidence="3" id="KW-1003">Cell membrane</keyword>
<dbReference type="GO" id="GO:0005886">
    <property type="term" value="C:plasma membrane"/>
    <property type="evidence" value="ECO:0007669"/>
    <property type="project" value="UniProtKB-SubCell"/>
</dbReference>
<feature type="transmembrane region" description="Helical" evidence="7">
    <location>
        <begin position="95"/>
        <end position="112"/>
    </location>
</feature>
<feature type="transmembrane region" description="Helical" evidence="7">
    <location>
        <begin position="279"/>
        <end position="298"/>
    </location>
</feature>
<evidence type="ECO:0000259" key="8">
    <source>
        <dbReference type="PROSITE" id="PS50850"/>
    </source>
</evidence>
<dbReference type="PROSITE" id="PS50850">
    <property type="entry name" value="MFS"/>
    <property type="match status" value="1"/>
</dbReference>
<feature type="transmembrane region" description="Helical" evidence="7">
    <location>
        <begin position="132"/>
        <end position="157"/>
    </location>
</feature>
<dbReference type="CDD" id="cd17329">
    <property type="entry name" value="MFS_MdtH_MDR_like"/>
    <property type="match status" value="1"/>
</dbReference>
<feature type="transmembrane region" description="Helical" evidence="7">
    <location>
        <begin position="304"/>
        <end position="324"/>
    </location>
</feature>
<dbReference type="PANTHER" id="PTHR23517:SF2">
    <property type="entry name" value="MULTIDRUG RESISTANCE PROTEIN MDTH"/>
    <property type="match status" value="1"/>
</dbReference>
<evidence type="ECO:0000313" key="10">
    <source>
        <dbReference type="Proteomes" id="UP000005953"/>
    </source>
</evidence>
<feature type="transmembrane region" description="Helical" evidence="7">
    <location>
        <begin position="366"/>
        <end position="384"/>
    </location>
</feature>
<evidence type="ECO:0000256" key="3">
    <source>
        <dbReference type="ARBA" id="ARBA00022475"/>
    </source>
</evidence>
<keyword evidence="10" id="KW-1185">Reference proteome</keyword>
<feature type="transmembrane region" description="Helical" evidence="7">
    <location>
        <begin position="7"/>
        <end position="32"/>
    </location>
</feature>
<dbReference type="PANTHER" id="PTHR23517">
    <property type="entry name" value="RESISTANCE PROTEIN MDTM, PUTATIVE-RELATED-RELATED"/>
    <property type="match status" value="1"/>
</dbReference>
<evidence type="ECO:0000256" key="1">
    <source>
        <dbReference type="ARBA" id="ARBA00004651"/>
    </source>
</evidence>
<protein>
    <submittedName>
        <fullName evidence="9">Permease</fullName>
    </submittedName>
</protein>
<feature type="domain" description="Major facilitator superfamily (MFS) profile" evidence="8">
    <location>
        <begin position="7"/>
        <end position="391"/>
    </location>
</feature>
<feature type="transmembrane region" description="Helical" evidence="7">
    <location>
        <begin position="163"/>
        <end position="183"/>
    </location>
</feature>
<dbReference type="Pfam" id="PF07690">
    <property type="entry name" value="MFS_1"/>
    <property type="match status" value="1"/>
</dbReference>
<evidence type="ECO:0000256" key="5">
    <source>
        <dbReference type="ARBA" id="ARBA00022989"/>
    </source>
</evidence>
<evidence type="ECO:0000313" key="9">
    <source>
        <dbReference type="EMBL" id="EAR09897.1"/>
    </source>
</evidence>
<dbReference type="PROSITE" id="PS00216">
    <property type="entry name" value="SUGAR_TRANSPORT_1"/>
    <property type="match status" value="1"/>
</dbReference>
<name>A4BDF3_9GAMM</name>
<dbReference type="InterPro" id="IPR011701">
    <property type="entry name" value="MFS"/>
</dbReference>
<dbReference type="OrthoDB" id="3285778at2"/>
<dbReference type="InterPro" id="IPR020846">
    <property type="entry name" value="MFS_dom"/>
</dbReference>
<dbReference type="InterPro" id="IPR036259">
    <property type="entry name" value="MFS_trans_sf"/>
</dbReference>
<feature type="transmembrane region" description="Helical" evidence="7">
    <location>
        <begin position="73"/>
        <end position="89"/>
    </location>
</feature>
<dbReference type="Gene3D" id="1.20.1250.20">
    <property type="entry name" value="MFS general substrate transporter like domains"/>
    <property type="match status" value="1"/>
</dbReference>
<feature type="transmembrane region" description="Helical" evidence="7">
    <location>
        <begin position="245"/>
        <end position="267"/>
    </location>
</feature>
<feature type="transmembrane region" description="Helical" evidence="7">
    <location>
        <begin position="44"/>
        <end position="61"/>
    </location>
</feature>
<keyword evidence="6 7" id="KW-0472">Membrane</keyword>
<dbReference type="Proteomes" id="UP000005953">
    <property type="component" value="Unassembled WGS sequence"/>
</dbReference>
<dbReference type="InterPro" id="IPR005829">
    <property type="entry name" value="Sugar_transporter_CS"/>
</dbReference>
<dbReference type="InterPro" id="IPR050171">
    <property type="entry name" value="MFS_Transporters"/>
</dbReference>
<comment type="subcellular location">
    <subcellularLocation>
        <location evidence="1">Cell membrane</location>
        <topology evidence="1">Multi-pass membrane protein</topology>
    </subcellularLocation>
</comment>
<accession>A4BDF3</accession>
<keyword evidence="2" id="KW-0813">Transport</keyword>
<dbReference type="EMBL" id="AAOE01000007">
    <property type="protein sequence ID" value="EAR09897.1"/>
    <property type="molecule type" value="Genomic_DNA"/>
</dbReference>
<feature type="transmembrane region" description="Helical" evidence="7">
    <location>
        <begin position="204"/>
        <end position="225"/>
    </location>
</feature>
<keyword evidence="5 7" id="KW-1133">Transmembrane helix</keyword>
<gene>
    <name evidence="9" type="ORF">MED297_06094</name>
</gene>
<organism evidence="9 10">
    <name type="scientific">Reinekea blandensis MED297</name>
    <dbReference type="NCBI Taxonomy" id="314283"/>
    <lineage>
        <taxon>Bacteria</taxon>
        <taxon>Pseudomonadati</taxon>
        <taxon>Pseudomonadota</taxon>
        <taxon>Gammaproteobacteria</taxon>
        <taxon>Oceanospirillales</taxon>
        <taxon>Saccharospirillaceae</taxon>
        <taxon>Reinekea</taxon>
    </lineage>
</organism>
<dbReference type="GO" id="GO:0022857">
    <property type="term" value="F:transmembrane transporter activity"/>
    <property type="evidence" value="ECO:0007669"/>
    <property type="project" value="InterPro"/>
</dbReference>
<evidence type="ECO:0000256" key="6">
    <source>
        <dbReference type="ARBA" id="ARBA00023136"/>
    </source>
</evidence>
<dbReference type="AlphaFoldDB" id="A4BDF3"/>
<dbReference type="STRING" id="314283.MED297_06094"/>
<dbReference type="SUPFAM" id="SSF103473">
    <property type="entry name" value="MFS general substrate transporter"/>
    <property type="match status" value="1"/>
</dbReference>